<protein>
    <submittedName>
        <fullName evidence="2">UPF0051 protein ycf24 (ORF486)</fullName>
    </submittedName>
</protein>
<dbReference type="PANTHER" id="PTHR30508:SF1">
    <property type="entry name" value="UPF0051 PROTEIN ABCI8, CHLOROPLASTIC-RELATED"/>
    <property type="match status" value="1"/>
</dbReference>
<comment type="caution">
    <text evidence="2">The sequence shown here is derived from an EMBL/GenBank/DDBJ whole genome shotgun (WGS) entry which is preliminary data.</text>
</comment>
<dbReference type="InterPro" id="IPR036410">
    <property type="entry name" value="HSP_DnaJ_Cys-rich_dom_sf"/>
</dbReference>
<keyword evidence="3" id="KW-1185">Reference proteome</keyword>
<evidence type="ECO:0000256" key="1">
    <source>
        <dbReference type="SAM" id="MobiDB-lite"/>
    </source>
</evidence>
<reference evidence="2 3" key="1">
    <citation type="submission" date="2024-02" db="EMBL/GenBank/DDBJ databases">
        <authorList>
            <person name="Chen Y."/>
            <person name="Shah S."/>
            <person name="Dougan E. K."/>
            <person name="Thang M."/>
            <person name="Chan C."/>
        </authorList>
    </citation>
    <scope>NUCLEOTIDE SEQUENCE [LARGE SCALE GENOMIC DNA]</scope>
</reference>
<dbReference type="PANTHER" id="PTHR30508">
    <property type="entry name" value="FES CLUSTER ASSEMBLY PROTEIN SUF"/>
    <property type="match status" value="1"/>
</dbReference>
<feature type="region of interest" description="Disordered" evidence="1">
    <location>
        <begin position="1"/>
        <end position="58"/>
    </location>
</feature>
<dbReference type="InterPro" id="IPR037284">
    <property type="entry name" value="SUF_FeS_clus_asmbl_SufBD_sf"/>
</dbReference>
<sequence length="506" mass="55662">MASPGILNFLDLPPEEEPASKDSQHGSSKTPKKSSLAAEFLPMLSTEGLESDSGDDLLSAPERYQDVLAMACEPPPQAFPGVPTHVILRVLKISGLPMDVKGKGIPGRESLGFFLEEKDPLQRSTASVAVLPSGEFRPPGRHRCAEPRVTPKLALREKWEAAWDRDAPGEVKVQLKEQDSVSVAILLGQEVVAVTGQLDLTGTLRRFFRNQELYQPGFSGVAVGRIPDAFAYIALELFPPGSQFPARPLTGEEQMERNVRELQAEPVIHCRFCDGYGRRSCDGCGGHGILVCGTCDGMPALPCPACRGNGLLQDNLEGIGGPLSQRKVDGEVVSTVRGRRCQNCWGAPLTCKACFGAAALRCNICNGAGWSAVDVDVEQKEAVALRDGQNAELGEVLDQEYTAGFYTDIESESLPKGLNEDIVRKIWEIKEEPDWMLEFRLNAFRKWKSMKMPEWAHLEMAEIDFQDWTATAQICKTGRKLRELSQDIVYYSRPKSKAKKQSLDEA</sequence>
<dbReference type="SUPFAM" id="SSF57938">
    <property type="entry name" value="DnaJ/Hsp40 cysteine-rich domain"/>
    <property type="match status" value="1"/>
</dbReference>
<dbReference type="Proteomes" id="UP001642464">
    <property type="component" value="Unassembled WGS sequence"/>
</dbReference>
<dbReference type="InterPro" id="IPR055346">
    <property type="entry name" value="Fe-S_cluster_assembly_SufBD"/>
</dbReference>
<name>A0ABP0S817_9DINO</name>
<proteinExistence type="predicted"/>
<dbReference type="SUPFAM" id="SSF101960">
    <property type="entry name" value="Stabilizer of iron transporter SufD"/>
    <property type="match status" value="1"/>
</dbReference>
<gene>
    <name evidence="2" type="ORF">SCF082_LOCUS50444</name>
</gene>
<organism evidence="2 3">
    <name type="scientific">Durusdinium trenchii</name>
    <dbReference type="NCBI Taxonomy" id="1381693"/>
    <lineage>
        <taxon>Eukaryota</taxon>
        <taxon>Sar</taxon>
        <taxon>Alveolata</taxon>
        <taxon>Dinophyceae</taxon>
        <taxon>Suessiales</taxon>
        <taxon>Symbiodiniaceae</taxon>
        <taxon>Durusdinium</taxon>
    </lineage>
</organism>
<evidence type="ECO:0000313" key="2">
    <source>
        <dbReference type="EMBL" id="CAK9108469.1"/>
    </source>
</evidence>
<evidence type="ECO:0000313" key="3">
    <source>
        <dbReference type="Proteomes" id="UP001642464"/>
    </source>
</evidence>
<dbReference type="EMBL" id="CAXAMM010043095">
    <property type="protein sequence ID" value="CAK9108469.1"/>
    <property type="molecule type" value="Genomic_DNA"/>
</dbReference>
<accession>A0ABP0S817</accession>